<comment type="caution">
    <text evidence="2">The sequence shown here is derived from an EMBL/GenBank/DDBJ whole genome shotgun (WGS) entry which is preliminary data.</text>
</comment>
<feature type="signal peptide" evidence="1">
    <location>
        <begin position="1"/>
        <end position="19"/>
    </location>
</feature>
<name>A0ABX0QLM7_9BACT</name>
<proteinExistence type="predicted"/>
<keyword evidence="3" id="KW-1185">Reference proteome</keyword>
<dbReference type="Proteomes" id="UP000606008">
    <property type="component" value="Unassembled WGS sequence"/>
</dbReference>
<gene>
    <name evidence="2" type="ORF">F7231_18505</name>
</gene>
<sequence>MKTFLLLLLSLFLVSPVFAQKIITKTLPLAADQAVHLDLKFGDSIQVRYWDKPDVSVRIAATINNGKLNDALLVETASTAQAVSLKADFDKELIKQGKAEDCPGTKNQSTWRTDKNGDSYSVCSTINYIVFLPRKAALRVETINGNIDIQGATNPVWAKSISGFVDMSWAGNKGANVALKTITGEVYSDLSIEFKNKREKHPIVGYLLEGTVLSGGPEVRLESISNNIFLRKEK</sequence>
<organism evidence="2 3">
    <name type="scientific">Fibrivirga algicola</name>
    <dbReference type="NCBI Taxonomy" id="2950420"/>
    <lineage>
        <taxon>Bacteria</taxon>
        <taxon>Pseudomonadati</taxon>
        <taxon>Bacteroidota</taxon>
        <taxon>Cytophagia</taxon>
        <taxon>Cytophagales</taxon>
        <taxon>Spirosomataceae</taxon>
        <taxon>Fibrivirga</taxon>
    </lineage>
</organism>
<evidence type="ECO:0000313" key="3">
    <source>
        <dbReference type="Proteomes" id="UP000606008"/>
    </source>
</evidence>
<accession>A0ABX0QLM7</accession>
<evidence type="ECO:0000313" key="2">
    <source>
        <dbReference type="EMBL" id="NID12171.1"/>
    </source>
</evidence>
<evidence type="ECO:0000256" key="1">
    <source>
        <dbReference type="SAM" id="SignalP"/>
    </source>
</evidence>
<dbReference type="EMBL" id="WAEL01000007">
    <property type="protein sequence ID" value="NID12171.1"/>
    <property type="molecule type" value="Genomic_DNA"/>
</dbReference>
<evidence type="ECO:0008006" key="4">
    <source>
        <dbReference type="Google" id="ProtNLM"/>
    </source>
</evidence>
<reference evidence="2" key="1">
    <citation type="submission" date="2024-05" db="EMBL/GenBank/DDBJ databases">
        <authorList>
            <person name="Jung D.-H."/>
        </authorList>
    </citation>
    <scope>NUCLEOTIDE SEQUENCE</scope>
    <source>
        <strain evidence="2">JA-25</strain>
    </source>
</reference>
<feature type="chain" id="PRO_5047465139" description="Adhesin domain-containing protein" evidence="1">
    <location>
        <begin position="20"/>
        <end position="234"/>
    </location>
</feature>
<dbReference type="RefSeq" id="WP_085414144.1">
    <property type="nucleotide sequence ID" value="NZ_WAEL01000007.1"/>
</dbReference>
<protein>
    <recommendedName>
        <fullName evidence="4">Adhesin domain-containing protein</fullName>
    </recommendedName>
</protein>
<keyword evidence="1" id="KW-0732">Signal</keyword>